<dbReference type="EMBL" id="RDBF01000004">
    <property type="protein sequence ID" value="RLV56229.1"/>
    <property type="molecule type" value="Genomic_DNA"/>
</dbReference>
<comment type="caution">
    <text evidence="7">The sequence shown here is derived from an EMBL/GenBank/DDBJ whole genome shotgun (WGS) entry which is preliminary data.</text>
</comment>
<dbReference type="Pfam" id="PF00590">
    <property type="entry name" value="TP_methylase"/>
    <property type="match status" value="1"/>
</dbReference>
<dbReference type="InterPro" id="IPR014777">
    <property type="entry name" value="4pyrrole_Mease_sub1"/>
</dbReference>
<dbReference type="NCBIfam" id="TIGR02467">
    <property type="entry name" value="CbiE"/>
    <property type="match status" value="1"/>
</dbReference>
<dbReference type="InterPro" id="IPR000878">
    <property type="entry name" value="4pyrrol_Mease"/>
</dbReference>
<dbReference type="CDD" id="cd11644">
    <property type="entry name" value="Precorrin-6Y-MT"/>
    <property type="match status" value="1"/>
</dbReference>
<dbReference type="PANTHER" id="PTHR43182">
    <property type="entry name" value="COBALT-PRECORRIN-6B C(15)-METHYLTRANSFERASE (DECARBOXYLATING)"/>
    <property type="match status" value="1"/>
</dbReference>
<dbReference type="GO" id="GO:0009236">
    <property type="term" value="P:cobalamin biosynthetic process"/>
    <property type="evidence" value="ECO:0007669"/>
    <property type="project" value="UniProtKB-UniPathway"/>
</dbReference>
<dbReference type="InterPro" id="IPR014008">
    <property type="entry name" value="Cbl_synth_MTase_CbiT"/>
</dbReference>
<proteinExistence type="predicted"/>
<evidence type="ECO:0000256" key="1">
    <source>
        <dbReference type="ARBA" id="ARBA00004953"/>
    </source>
</evidence>
<dbReference type="InterPro" id="IPR035996">
    <property type="entry name" value="4pyrrol_Methylase_sf"/>
</dbReference>
<dbReference type="GO" id="GO:0008276">
    <property type="term" value="F:protein methyltransferase activity"/>
    <property type="evidence" value="ECO:0007669"/>
    <property type="project" value="InterPro"/>
</dbReference>
<dbReference type="SUPFAM" id="SSF53790">
    <property type="entry name" value="Tetrapyrrole methylase"/>
    <property type="match status" value="1"/>
</dbReference>
<dbReference type="OrthoDB" id="9787825at2"/>
<dbReference type="InterPro" id="IPR050714">
    <property type="entry name" value="Cobalamin_biosynth_MTase"/>
</dbReference>
<reference evidence="7 8" key="1">
    <citation type="submission" date="2018-10" db="EMBL/GenBank/DDBJ databases">
        <title>Aeromicrobium sp. 9W16Y-2 whole genome shotgun sequence.</title>
        <authorList>
            <person name="Li F."/>
        </authorList>
    </citation>
    <scope>NUCLEOTIDE SEQUENCE [LARGE SCALE GENOMIC DNA]</scope>
    <source>
        <strain evidence="7 8">9W16Y-2</strain>
    </source>
</reference>
<dbReference type="UniPathway" id="UPA00148"/>
<dbReference type="Gene3D" id="3.40.50.150">
    <property type="entry name" value="Vaccinia Virus protein VP39"/>
    <property type="match status" value="1"/>
</dbReference>
<name>A0A3L8PN61_9ACTN</name>
<evidence type="ECO:0000256" key="3">
    <source>
        <dbReference type="ARBA" id="ARBA00022603"/>
    </source>
</evidence>
<dbReference type="AlphaFoldDB" id="A0A3L8PN61"/>
<dbReference type="CDD" id="cd02440">
    <property type="entry name" value="AdoMet_MTases"/>
    <property type="match status" value="1"/>
</dbReference>
<sequence length="400" mass="42849">MTLTVVGIGADGWEGLTARGRDAVRAADVVLGGARHLELLPEDVAAERREWPSPLREGLPALLSELGDREVVALASGDPFLSGIGSTLVDVLGPEGVHDVIPAVSSIALARAAMRWSAEHTTWVSLVGRHAHRLLRHLEPGARLLVLVADGTTATHVAAILTDEGFGESEITALSDLGGPAESRRSSSARTWHGKTPPLTVLAVECRGAGHWWSRIPGLPDDAFEHDGQLTKRDVRASALARLAPRPGELLWDVGAGAGSVAIEWMRAHPRNRAVAVERDPVRASRLRRNAARLGVPDLEVIEGTAPDALADLERPEAIFVGGGASREGVLDACWDALVPAGRLVVHGVTIETETLLMRWHDRHEGGELTRLHIEHVEPIGAFSGWTPSRAVTQWAVTKR</sequence>
<dbReference type="InterPro" id="IPR029063">
    <property type="entry name" value="SAM-dependent_MTases_sf"/>
</dbReference>
<dbReference type="PANTHER" id="PTHR43182:SF1">
    <property type="entry name" value="COBALT-PRECORRIN-7 C(5)-METHYLTRANSFERASE"/>
    <property type="match status" value="1"/>
</dbReference>
<feature type="domain" description="Tetrapyrrole methylase" evidence="6">
    <location>
        <begin position="2"/>
        <end position="183"/>
    </location>
</feature>
<keyword evidence="8" id="KW-1185">Reference proteome</keyword>
<keyword evidence="5" id="KW-0949">S-adenosyl-L-methionine</keyword>
<evidence type="ECO:0000256" key="2">
    <source>
        <dbReference type="ARBA" id="ARBA00022573"/>
    </source>
</evidence>
<keyword evidence="4 7" id="KW-0808">Transferase</keyword>
<accession>A0A3L8PN61</accession>
<dbReference type="InterPro" id="IPR006365">
    <property type="entry name" value="Cbl_synth_CobL"/>
</dbReference>
<comment type="pathway">
    <text evidence="1">Cofactor biosynthesis; adenosylcobalamin biosynthesis.</text>
</comment>
<dbReference type="PIRSF" id="PIRSF036428">
    <property type="entry name" value="CobL"/>
    <property type="match status" value="1"/>
</dbReference>
<evidence type="ECO:0000256" key="4">
    <source>
        <dbReference type="ARBA" id="ARBA00022679"/>
    </source>
</evidence>
<organism evidence="7 8">
    <name type="scientific">Aeromicrobium phragmitis</name>
    <dbReference type="NCBI Taxonomy" id="2478914"/>
    <lineage>
        <taxon>Bacteria</taxon>
        <taxon>Bacillati</taxon>
        <taxon>Actinomycetota</taxon>
        <taxon>Actinomycetes</taxon>
        <taxon>Propionibacteriales</taxon>
        <taxon>Nocardioidaceae</taxon>
        <taxon>Aeromicrobium</taxon>
    </lineage>
</organism>
<dbReference type="Proteomes" id="UP000282515">
    <property type="component" value="Unassembled WGS sequence"/>
</dbReference>
<evidence type="ECO:0000259" key="6">
    <source>
        <dbReference type="Pfam" id="PF00590"/>
    </source>
</evidence>
<dbReference type="GO" id="GO:0032259">
    <property type="term" value="P:methylation"/>
    <property type="evidence" value="ECO:0007669"/>
    <property type="project" value="UniProtKB-KW"/>
</dbReference>
<dbReference type="InterPro" id="IPR012818">
    <property type="entry name" value="CbiE"/>
</dbReference>
<gene>
    <name evidence="7" type="primary">cbiE</name>
    <name evidence="7" type="ORF">D9V41_07280</name>
</gene>
<dbReference type="RefSeq" id="WP_121793888.1">
    <property type="nucleotide sequence ID" value="NZ_RDBF01000004.1"/>
</dbReference>
<keyword evidence="3 7" id="KW-0489">Methyltransferase</keyword>
<evidence type="ECO:0000313" key="8">
    <source>
        <dbReference type="Proteomes" id="UP000282515"/>
    </source>
</evidence>
<keyword evidence="2" id="KW-0169">Cobalamin biosynthesis</keyword>
<dbReference type="Gene3D" id="3.40.1010.10">
    <property type="entry name" value="Cobalt-precorrin-4 Transmethylase, Domain 1"/>
    <property type="match status" value="1"/>
</dbReference>
<dbReference type="NCBIfam" id="TIGR02469">
    <property type="entry name" value="CbiT"/>
    <property type="match status" value="1"/>
</dbReference>
<protein>
    <submittedName>
        <fullName evidence="7">Precorrin-6y C5,15-methyltransferase (Decarboxylating) subunit CbiE</fullName>
    </submittedName>
</protein>
<evidence type="ECO:0000313" key="7">
    <source>
        <dbReference type="EMBL" id="RLV56229.1"/>
    </source>
</evidence>
<evidence type="ECO:0000256" key="5">
    <source>
        <dbReference type="ARBA" id="ARBA00022691"/>
    </source>
</evidence>
<dbReference type="SUPFAM" id="SSF53335">
    <property type="entry name" value="S-adenosyl-L-methionine-dependent methyltransferases"/>
    <property type="match status" value="1"/>
</dbReference>